<feature type="non-terminal residue" evidence="1">
    <location>
        <position position="131"/>
    </location>
</feature>
<evidence type="ECO:0000313" key="2">
    <source>
        <dbReference type="Proteomes" id="UP000727407"/>
    </source>
</evidence>
<dbReference type="PANTHER" id="PTHR34488:SF1">
    <property type="entry name" value="SI:CH211-245H14.1-RELATED"/>
    <property type="match status" value="1"/>
</dbReference>
<name>A0A8J4TLF1_CLAMG</name>
<proteinExistence type="predicted"/>
<keyword evidence="2" id="KW-1185">Reference proteome</keyword>
<dbReference type="PANTHER" id="PTHR34488">
    <property type="entry name" value="SI:CH211-245H14.1-RELATED"/>
    <property type="match status" value="1"/>
</dbReference>
<gene>
    <name evidence="1" type="ORF">DAT39_010058</name>
</gene>
<dbReference type="Proteomes" id="UP000727407">
    <property type="component" value="Unassembled WGS sequence"/>
</dbReference>
<accession>A0A8J4TLF1</accession>
<dbReference type="OrthoDB" id="8446971at2759"/>
<organism evidence="1 2">
    <name type="scientific">Clarias magur</name>
    <name type="common">Asian catfish</name>
    <name type="synonym">Macropteronotus magur</name>
    <dbReference type="NCBI Taxonomy" id="1594786"/>
    <lineage>
        <taxon>Eukaryota</taxon>
        <taxon>Metazoa</taxon>
        <taxon>Chordata</taxon>
        <taxon>Craniata</taxon>
        <taxon>Vertebrata</taxon>
        <taxon>Euteleostomi</taxon>
        <taxon>Actinopterygii</taxon>
        <taxon>Neopterygii</taxon>
        <taxon>Teleostei</taxon>
        <taxon>Ostariophysi</taxon>
        <taxon>Siluriformes</taxon>
        <taxon>Clariidae</taxon>
        <taxon>Clarias</taxon>
    </lineage>
</organism>
<dbReference type="AlphaFoldDB" id="A0A8J4TLF1"/>
<evidence type="ECO:0000313" key="1">
    <source>
        <dbReference type="EMBL" id="KAF5900221.1"/>
    </source>
</evidence>
<sequence length="131" mass="15064">HRVFILVLGNTMNSHRHFMDGLKKQVALHEQSSENSCDVIIAFVPIVSRAGTDIQAAVERIRKDKPVVLVVLHHTFDVCSTPPDSRLCINRDRMFAVDCLFYEDQGLLTCQRNDRAIREVKEHLKRTEHSE</sequence>
<protein>
    <submittedName>
        <fullName evidence="1">Uncharacterized protein</fullName>
    </submittedName>
</protein>
<dbReference type="EMBL" id="QNUK01000142">
    <property type="protein sequence ID" value="KAF5900221.1"/>
    <property type="molecule type" value="Genomic_DNA"/>
</dbReference>
<feature type="non-terminal residue" evidence="1">
    <location>
        <position position="1"/>
    </location>
</feature>
<reference evidence="1" key="1">
    <citation type="submission" date="2020-07" db="EMBL/GenBank/DDBJ databases">
        <title>Clarias magur genome sequencing, assembly and annotation.</title>
        <authorList>
            <person name="Kushwaha B."/>
            <person name="Kumar R."/>
            <person name="Das P."/>
            <person name="Joshi C.G."/>
            <person name="Kumar D."/>
            <person name="Nagpure N.S."/>
            <person name="Pandey M."/>
            <person name="Agarwal S."/>
            <person name="Srivastava S."/>
            <person name="Singh M."/>
            <person name="Sahoo L."/>
            <person name="Jayasankar P."/>
            <person name="Meher P.K."/>
            <person name="Koringa P.G."/>
            <person name="Iquebal M.A."/>
            <person name="Das S.P."/>
            <person name="Bit A."/>
            <person name="Patnaik S."/>
            <person name="Patel N."/>
            <person name="Shah T.M."/>
            <person name="Hinsu A."/>
            <person name="Jena J.K."/>
        </authorList>
    </citation>
    <scope>NUCLEOTIDE SEQUENCE</scope>
    <source>
        <strain evidence="1">CIFAMagur01</strain>
        <tissue evidence="1">Testis</tissue>
    </source>
</reference>
<comment type="caution">
    <text evidence="1">The sequence shown here is derived from an EMBL/GenBank/DDBJ whole genome shotgun (WGS) entry which is preliminary data.</text>
</comment>